<keyword evidence="2" id="KW-1185">Reference proteome</keyword>
<dbReference type="EMBL" id="BLJY01000011">
    <property type="protein sequence ID" value="GFF19887.1"/>
    <property type="molecule type" value="Genomic_DNA"/>
</dbReference>
<dbReference type="OrthoDB" id="1896086at2759"/>
<dbReference type="PANTHER" id="PTHR35040:SF7">
    <property type="entry name" value="FIBRONECTIN TYPE-III DOMAIN-CONTAINING PROTEIN-RELATED"/>
    <property type="match status" value="1"/>
</dbReference>
<dbReference type="Pfam" id="PF12138">
    <property type="entry name" value="Spherulin4"/>
    <property type="match status" value="1"/>
</dbReference>
<comment type="caution">
    <text evidence="1">The sequence shown here is derived from an EMBL/GenBank/DDBJ whole genome shotgun (WGS) entry which is preliminary data.</text>
</comment>
<name>A0A5M3YYC1_ASPTE</name>
<gene>
    <name evidence="1" type="ORF">ATEIFO6365_0011014600</name>
</gene>
<proteinExistence type="predicted"/>
<protein>
    <submittedName>
        <fullName evidence="1">Fibronectin type III domain protein</fullName>
    </submittedName>
</protein>
<dbReference type="Proteomes" id="UP000452235">
    <property type="component" value="Unassembled WGS sequence"/>
</dbReference>
<dbReference type="PANTHER" id="PTHR35040">
    <property type="match status" value="1"/>
</dbReference>
<evidence type="ECO:0000313" key="2">
    <source>
        <dbReference type="Proteomes" id="UP000452235"/>
    </source>
</evidence>
<reference evidence="1 2" key="1">
    <citation type="submission" date="2020-01" db="EMBL/GenBank/DDBJ databases">
        <title>Aspergillus terreus IFO 6365 whole genome shotgun sequence.</title>
        <authorList>
            <person name="Kanamasa S."/>
            <person name="Takahashi H."/>
        </authorList>
    </citation>
    <scope>NUCLEOTIDE SEQUENCE [LARGE SCALE GENOMIC DNA]</scope>
    <source>
        <strain evidence="1 2">IFO 6365</strain>
    </source>
</reference>
<dbReference type="AlphaFoldDB" id="A0A5M3YYC1"/>
<evidence type="ECO:0000313" key="1">
    <source>
        <dbReference type="EMBL" id="GFF19887.1"/>
    </source>
</evidence>
<accession>A0A5M3YYC1</accession>
<organism evidence="1 2">
    <name type="scientific">Aspergillus terreus</name>
    <dbReference type="NCBI Taxonomy" id="33178"/>
    <lineage>
        <taxon>Eukaryota</taxon>
        <taxon>Fungi</taxon>
        <taxon>Dikarya</taxon>
        <taxon>Ascomycota</taxon>
        <taxon>Pezizomycotina</taxon>
        <taxon>Eurotiomycetes</taxon>
        <taxon>Eurotiomycetidae</taxon>
        <taxon>Eurotiales</taxon>
        <taxon>Aspergillaceae</taxon>
        <taxon>Aspergillus</taxon>
        <taxon>Aspergillus subgen. Circumdati</taxon>
    </lineage>
</organism>
<sequence>MFPRLLLNDVGAVAVFVKKVSTSRQVKATQERAMALVSTTSLGSIMVPNLLPDGYGRVLHPQILLHQLIASLVIYEMTNKNEIDNGYPETPEEFTFASCPFNPPGGSGAGDGQQIAVASYINPLADPAAWNRLIDYPIKKMPILVANVVNGPDSAVNKTWADMIDRASAAGKTVLGYVRTGYLGVSSQKFLTRLGSGDLADWTAQIKEDIDMWYTLYGSSIGGIFFDEGWPECGEDNKYVDLYKYINDYTKRTHPGAYTVLNPRSPMASCFEDTMDTLLTFELDYAAYTTSYTPNDWVPKDPRKIWHIVYNVLESAVGEVSILAHDRGAGFLQLTNDLLPNPYDTLPGESYMQSMMNTIKRGALLNADASIWRSGSNAGAVSGLSVLSSDYSSAKLSWNAASNALGYFVHYSRTSCGETITNYHSSPGTDSTTITADILVSYAFIRLYIWDSVGCEFDTNPGWSVNFKVDQYVCAHYMVEGTTLYKYSGTLPEGSTAPPWSWTVVDSITLDIKDYTYTWTLPLGTSITDTSKFVVQAQGYNPLTNVFPPDPGAYDCKGSSMCTTPGLLACGSASQTGNCWGDQTRGCGVFLQGDGCKISGNDMWNAYQDIRNIGGCSNPEGLNATSPNAT</sequence>
<dbReference type="InterPro" id="IPR021986">
    <property type="entry name" value="Spherulin4"/>
</dbReference>